<name>A0AA36A2V3_LACSI</name>
<dbReference type="AlphaFoldDB" id="A0AA36A2V3"/>
<feature type="region of interest" description="Disordered" evidence="1">
    <location>
        <begin position="98"/>
        <end position="144"/>
    </location>
</feature>
<dbReference type="Proteomes" id="UP001177003">
    <property type="component" value="Chromosome 9"/>
</dbReference>
<feature type="compositionally biased region" description="Acidic residues" evidence="1">
    <location>
        <begin position="125"/>
        <end position="139"/>
    </location>
</feature>
<evidence type="ECO:0000256" key="1">
    <source>
        <dbReference type="SAM" id="MobiDB-lite"/>
    </source>
</evidence>
<proteinExistence type="predicted"/>
<keyword evidence="3" id="KW-1185">Reference proteome</keyword>
<dbReference type="EMBL" id="OX465085">
    <property type="protein sequence ID" value="CAI9302958.1"/>
    <property type="molecule type" value="Genomic_DNA"/>
</dbReference>
<sequence>MVASTIFHRQECDKDPSRYLFYMWCLIQTEVELKVIHEPTFVTHQIPRHVELDFPEPTLGDVMYHLVVTWEEHRWITASLIRVMCLLGIDHTAFASADPFVPPPPQPWSTSYNGTGPSGTHPRDTDEDDNDDDDDDETETELKGGERRFVSFIFVF</sequence>
<gene>
    <name evidence="2" type="ORF">LSALG_LOCUS41420</name>
</gene>
<reference evidence="2" key="1">
    <citation type="submission" date="2023-04" db="EMBL/GenBank/DDBJ databases">
        <authorList>
            <person name="Vijverberg K."/>
            <person name="Xiong W."/>
            <person name="Schranz E."/>
        </authorList>
    </citation>
    <scope>NUCLEOTIDE SEQUENCE</scope>
</reference>
<organism evidence="2 3">
    <name type="scientific">Lactuca saligna</name>
    <name type="common">Willowleaf lettuce</name>
    <dbReference type="NCBI Taxonomy" id="75948"/>
    <lineage>
        <taxon>Eukaryota</taxon>
        <taxon>Viridiplantae</taxon>
        <taxon>Streptophyta</taxon>
        <taxon>Embryophyta</taxon>
        <taxon>Tracheophyta</taxon>
        <taxon>Spermatophyta</taxon>
        <taxon>Magnoliopsida</taxon>
        <taxon>eudicotyledons</taxon>
        <taxon>Gunneridae</taxon>
        <taxon>Pentapetalae</taxon>
        <taxon>asterids</taxon>
        <taxon>campanulids</taxon>
        <taxon>Asterales</taxon>
        <taxon>Asteraceae</taxon>
        <taxon>Cichorioideae</taxon>
        <taxon>Cichorieae</taxon>
        <taxon>Lactucinae</taxon>
        <taxon>Lactuca</taxon>
    </lineage>
</organism>
<evidence type="ECO:0000313" key="2">
    <source>
        <dbReference type="EMBL" id="CAI9302958.1"/>
    </source>
</evidence>
<protein>
    <submittedName>
        <fullName evidence="2">Uncharacterized protein</fullName>
    </submittedName>
</protein>
<accession>A0AA36A2V3</accession>
<evidence type="ECO:0000313" key="3">
    <source>
        <dbReference type="Proteomes" id="UP001177003"/>
    </source>
</evidence>